<evidence type="ECO:0000256" key="4">
    <source>
        <dbReference type="ARBA" id="ARBA00023242"/>
    </source>
</evidence>
<dbReference type="InterPro" id="IPR021151">
    <property type="entry name" value="GINS_A"/>
</dbReference>
<comment type="subcellular location">
    <subcellularLocation>
        <location evidence="1 5">Nucleus</location>
    </subcellularLocation>
</comment>
<keyword evidence="4 5" id="KW-0539">Nucleus</keyword>
<evidence type="ECO:0000256" key="1">
    <source>
        <dbReference type="ARBA" id="ARBA00004123"/>
    </source>
</evidence>
<keyword evidence="8" id="KW-1185">Reference proteome</keyword>
<evidence type="ECO:0000313" key="9">
    <source>
        <dbReference type="WBParaSite" id="PgB05_g141_t02"/>
    </source>
</evidence>
<dbReference type="CDD" id="cd21696">
    <property type="entry name" value="GINS_B_Psf1"/>
    <property type="match status" value="1"/>
</dbReference>
<dbReference type="PANTHER" id="PTHR12914">
    <property type="entry name" value="PARTNER OF SLD5"/>
    <property type="match status" value="1"/>
</dbReference>
<organism evidence="8 9">
    <name type="scientific">Parascaris univalens</name>
    <name type="common">Nematode worm</name>
    <dbReference type="NCBI Taxonomy" id="6257"/>
    <lineage>
        <taxon>Eukaryota</taxon>
        <taxon>Metazoa</taxon>
        <taxon>Ecdysozoa</taxon>
        <taxon>Nematoda</taxon>
        <taxon>Chromadorea</taxon>
        <taxon>Rhabditida</taxon>
        <taxon>Spirurina</taxon>
        <taxon>Ascaridomorpha</taxon>
        <taxon>Ascaridoidea</taxon>
        <taxon>Ascarididae</taxon>
        <taxon>Parascaris</taxon>
    </lineage>
</organism>
<dbReference type="GO" id="GO:0000811">
    <property type="term" value="C:GINS complex"/>
    <property type="evidence" value="ECO:0007669"/>
    <property type="project" value="UniProtKB-UniRule"/>
</dbReference>
<dbReference type="SUPFAM" id="SSF158573">
    <property type="entry name" value="GINS helical bundle-like"/>
    <property type="match status" value="1"/>
</dbReference>
<evidence type="ECO:0000259" key="6">
    <source>
        <dbReference type="Pfam" id="PF05916"/>
    </source>
</evidence>
<comment type="subunit">
    <text evidence="5">Component of the GINS complex.</text>
</comment>
<feature type="domain" description="DNA replication complex GINS protein PSF1 C-terminal" evidence="7">
    <location>
        <begin position="192"/>
        <end position="240"/>
    </location>
</feature>
<proteinExistence type="inferred from homology"/>
<evidence type="ECO:0000256" key="3">
    <source>
        <dbReference type="ARBA" id="ARBA00022705"/>
    </source>
</evidence>
<dbReference type="InterPro" id="IPR056783">
    <property type="entry name" value="PSF1_C"/>
</dbReference>
<protein>
    <recommendedName>
        <fullName evidence="5">DNA replication complex GINS protein PSF1</fullName>
    </recommendedName>
</protein>
<comment type="similarity">
    <text evidence="2 5">Belongs to the GINS1/PSF1 family.</text>
</comment>
<reference evidence="9" key="1">
    <citation type="submission" date="2022-11" db="UniProtKB">
        <authorList>
            <consortium name="WormBaseParasite"/>
        </authorList>
    </citation>
    <scope>IDENTIFICATION</scope>
</reference>
<evidence type="ECO:0000313" key="8">
    <source>
        <dbReference type="Proteomes" id="UP000887569"/>
    </source>
</evidence>
<dbReference type="GO" id="GO:1902983">
    <property type="term" value="P:DNA strand elongation involved in mitotic DNA replication"/>
    <property type="evidence" value="ECO:0007669"/>
    <property type="project" value="TreeGrafter"/>
</dbReference>
<sequence>CDEIRLSDPDDRSEFLEAATVGLAKADFCSVITAHLSSCRTMLSLSKNVTDDALNLILQLQRNPDVLPPYNDDAMKKCIAHINALYTQNFDDLTALRSGSCGDEAQRTETVRARQSCIDFIKRCCCAYVNNRMERIKSLRWKHGGMLPAKIKANLHEAEIEWLNEYNSMLAEFQGSFGENGVNLMTNLTPPKSLFIEVRAIEDYGEFETSDGTVVMLTKNSLHSLPRQDCEMLIKQGILEIAHS</sequence>
<keyword evidence="3 5" id="KW-0235">DNA replication</keyword>
<evidence type="ECO:0000256" key="2">
    <source>
        <dbReference type="ARBA" id="ARBA00006677"/>
    </source>
</evidence>
<dbReference type="PANTHER" id="PTHR12914:SF2">
    <property type="entry name" value="DNA REPLICATION COMPLEX GINS PROTEIN PSF1"/>
    <property type="match status" value="1"/>
</dbReference>
<dbReference type="Pfam" id="PF05916">
    <property type="entry name" value="Sld5"/>
    <property type="match status" value="1"/>
</dbReference>
<dbReference type="Pfam" id="PF24997">
    <property type="entry name" value="PSF1_C"/>
    <property type="match status" value="1"/>
</dbReference>
<name>A0A914ZJP7_PARUN</name>
<dbReference type="WBParaSite" id="PgB05_g141_t02">
    <property type="protein sequence ID" value="PgB05_g141_t02"/>
    <property type="gene ID" value="PgB05_g141"/>
</dbReference>
<evidence type="ECO:0000259" key="7">
    <source>
        <dbReference type="Pfam" id="PF24997"/>
    </source>
</evidence>
<dbReference type="Gene3D" id="1.20.58.1030">
    <property type="match status" value="1"/>
</dbReference>
<feature type="domain" description="GINS subunit" evidence="6">
    <location>
        <begin position="114"/>
        <end position="176"/>
    </location>
</feature>
<dbReference type="CDD" id="cd11710">
    <property type="entry name" value="GINS_A_psf1"/>
    <property type="match status" value="1"/>
</dbReference>
<dbReference type="Proteomes" id="UP000887569">
    <property type="component" value="Unplaced"/>
</dbReference>
<evidence type="ECO:0000256" key="5">
    <source>
        <dbReference type="RuleBase" id="RU368085"/>
    </source>
</evidence>
<dbReference type="InterPro" id="IPR005339">
    <property type="entry name" value="GINS_Psf1"/>
</dbReference>
<accession>A0A914ZJP7</accession>
<comment type="function">
    <text evidence="5">Required for correct functioning of the GINS complex, a complex that plays an essential role in the initiation of DNA replication, and progression of DNA replication forks. GINS complex seems to bind preferentially to single-stranded DNA.</text>
</comment>
<dbReference type="AlphaFoldDB" id="A0A914ZJP7"/>
<dbReference type="InterPro" id="IPR036224">
    <property type="entry name" value="GINS_bundle-like_dom_sf"/>
</dbReference>